<accession>A0A6C0G2Q1</accession>
<sequence>MLQTEKVIYLDCDLFVNMDIAELWNIDLGEHYLAASIDQGIMGVKEEIIACGLEPSRYFNSGVILLGLANMRARTNRDQEMLRFLSDYPHTTLPGQDVLNH</sequence>
<dbReference type="GO" id="GO:0016757">
    <property type="term" value="F:glycosyltransferase activity"/>
    <property type="evidence" value="ECO:0007669"/>
    <property type="project" value="InterPro"/>
</dbReference>
<dbReference type="InterPro" id="IPR029044">
    <property type="entry name" value="Nucleotide-diphossugar_trans"/>
</dbReference>
<protein>
    <recommendedName>
        <fullName evidence="3">Glycosyltransferase family 8 protein</fullName>
    </recommendedName>
</protein>
<dbReference type="SUPFAM" id="SSF53448">
    <property type="entry name" value="Nucleotide-diphospho-sugar transferases"/>
    <property type="match status" value="1"/>
</dbReference>
<keyword evidence="2" id="KW-1185">Reference proteome</keyword>
<reference evidence="1 2" key="1">
    <citation type="submission" date="2020-01" db="EMBL/GenBank/DDBJ databases">
        <title>Paenibacillus sp. nov., isolated from tomato rhizosphere.</title>
        <authorList>
            <person name="Weon H.-Y."/>
            <person name="Lee S.A."/>
        </authorList>
    </citation>
    <scope>NUCLEOTIDE SEQUENCE [LARGE SCALE GENOMIC DNA]</scope>
    <source>
        <strain evidence="1 2">12200R-189</strain>
    </source>
</reference>
<gene>
    <name evidence="1" type="ORF">GXP70_17590</name>
</gene>
<dbReference type="EMBL" id="CP048209">
    <property type="protein sequence ID" value="QHT61604.1"/>
    <property type="molecule type" value="Genomic_DNA"/>
</dbReference>
<evidence type="ECO:0000313" key="1">
    <source>
        <dbReference type="EMBL" id="QHT61604.1"/>
    </source>
</evidence>
<name>A0A6C0G2Q1_9BACL</name>
<dbReference type="Pfam" id="PF01501">
    <property type="entry name" value="Glyco_transf_8"/>
    <property type="match status" value="1"/>
</dbReference>
<dbReference type="RefSeq" id="WP_162358043.1">
    <property type="nucleotide sequence ID" value="NZ_CP048209.1"/>
</dbReference>
<evidence type="ECO:0000313" key="2">
    <source>
        <dbReference type="Proteomes" id="UP000476064"/>
    </source>
</evidence>
<dbReference type="AlphaFoldDB" id="A0A6C0G2Q1"/>
<proteinExistence type="predicted"/>
<dbReference type="Gene3D" id="3.90.550.10">
    <property type="entry name" value="Spore Coat Polysaccharide Biosynthesis Protein SpsA, Chain A"/>
    <property type="match status" value="1"/>
</dbReference>
<dbReference type="Proteomes" id="UP000476064">
    <property type="component" value="Chromosome"/>
</dbReference>
<dbReference type="KEGG" id="plyc:GXP70_17590"/>
<evidence type="ECO:0008006" key="3">
    <source>
        <dbReference type="Google" id="ProtNLM"/>
    </source>
</evidence>
<dbReference type="InterPro" id="IPR002495">
    <property type="entry name" value="Glyco_trans_8"/>
</dbReference>
<organism evidence="1 2">
    <name type="scientific">Paenibacillus lycopersici</name>
    <dbReference type="NCBI Taxonomy" id="2704462"/>
    <lineage>
        <taxon>Bacteria</taxon>
        <taxon>Bacillati</taxon>
        <taxon>Bacillota</taxon>
        <taxon>Bacilli</taxon>
        <taxon>Bacillales</taxon>
        <taxon>Paenibacillaceae</taxon>
        <taxon>Paenibacillus</taxon>
    </lineage>
</organism>